<protein>
    <submittedName>
        <fullName evidence="2">Exlusion protein FxsA</fullName>
    </submittedName>
</protein>
<evidence type="ECO:0000256" key="1">
    <source>
        <dbReference type="SAM" id="Phobius"/>
    </source>
</evidence>
<dbReference type="KEGG" id="doa:AXF15_03040"/>
<evidence type="ECO:0000313" key="2">
    <source>
        <dbReference type="EMBL" id="AMD92182.1"/>
    </source>
</evidence>
<organism evidence="2 3">
    <name type="scientific">Desulfomicrobium orale DSM 12838</name>
    <dbReference type="NCBI Taxonomy" id="888061"/>
    <lineage>
        <taxon>Bacteria</taxon>
        <taxon>Pseudomonadati</taxon>
        <taxon>Thermodesulfobacteriota</taxon>
        <taxon>Desulfovibrionia</taxon>
        <taxon>Desulfovibrionales</taxon>
        <taxon>Desulfomicrobiaceae</taxon>
        <taxon>Desulfomicrobium</taxon>
    </lineage>
</organism>
<dbReference type="AlphaFoldDB" id="A0A0X8JNW4"/>
<sequence>MMGKLLLLFIAVPAAELYVLITMGRVMGFIPTILLVFLTALAGAALAKLQGLATMLRIRETLAQGFMPAEELLDGLLILVSGICLITPGFLTDIAALLMLLPGPRNMFKRWLRKKFDQWRQSPDVHIRFDR</sequence>
<keyword evidence="1" id="KW-0472">Membrane</keyword>
<keyword evidence="1" id="KW-0812">Transmembrane</keyword>
<name>A0A0X8JNW4_9BACT</name>
<gene>
    <name evidence="2" type="ORF">AXF15_03040</name>
</gene>
<dbReference type="PANTHER" id="PTHR35335">
    <property type="entry name" value="UPF0716 PROTEIN FXSA"/>
    <property type="match status" value="1"/>
</dbReference>
<reference evidence="3" key="1">
    <citation type="submission" date="2016-02" db="EMBL/GenBank/DDBJ databases">
        <authorList>
            <person name="Holder M.E."/>
            <person name="Ajami N.J."/>
            <person name="Petrosino J.F."/>
        </authorList>
    </citation>
    <scope>NUCLEOTIDE SEQUENCE [LARGE SCALE GENOMIC DNA]</scope>
    <source>
        <strain evidence="3">DSM 12838</strain>
    </source>
</reference>
<dbReference type="OrthoDB" id="9792788at2"/>
<dbReference type="NCBIfam" id="NF008528">
    <property type="entry name" value="PRK11463.1-2"/>
    <property type="match status" value="1"/>
</dbReference>
<dbReference type="Pfam" id="PF04186">
    <property type="entry name" value="FxsA"/>
    <property type="match status" value="1"/>
</dbReference>
<feature type="transmembrane region" description="Helical" evidence="1">
    <location>
        <begin position="27"/>
        <end position="49"/>
    </location>
</feature>
<evidence type="ECO:0000313" key="3">
    <source>
        <dbReference type="Proteomes" id="UP000063964"/>
    </source>
</evidence>
<keyword evidence="3" id="KW-1185">Reference proteome</keyword>
<feature type="transmembrane region" description="Helical" evidence="1">
    <location>
        <begin position="76"/>
        <end position="101"/>
    </location>
</feature>
<dbReference type="InterPro" id="IPR007313">
    <property type="entry name" value="FxsA"/>
</dbReference>
<dbReference type="STRING" id="888061.AXF15_03040"/>
<dbReference type="Proteomes" id="UP000063964">
    <property type="component" value="Chromosome"/>
</dbReference>
<keyword evidence="1" id="KW-1133">Transmembrane helix</keyword>
<dbReference type="PANTHER" id="PTHR35335:SF1">
    <property type="entry name" value="UPF0716 PROTEIN FXSA"/>
    <property type="match status" value="1"/>
</dbReference>
<accession>A0A0X8JNW4</accession>
<dbReference type="GO" id="GO:0016020">
    <property type="term" value="C:membrane"/>
    <property type="evidence" value="ECO:0007669"/>
    <property type="project" value="InterPro"/>
</dbReference>
<dbReference type="EMBL" id="CP014230">
    <property type="protein sequence ID" value="AMD92182.1"/>
    <property type="molecule type" value="Genomic_DNA"/>
</dbReference>
<proteinExistence type="predicted"/>